<organism evidence="2 3">
    <name type="scientific">Alcaligenes faecalis</name>
    <dbReference type="NCBI Taxonomy" id="511"/>
    <lineage>
        <taxon>Bacteria</taxon>
        <taxon>Pseudomonadati</taxon>
        <taxon>Pseudomonadota</taxon>
        <taxon>Betaproteobacteria</taxon>
        <taxon>Burkholderiales</taxon>
        <taxon>Alcaligenaceae</taxon>
        <taxon>Alcaligenes</taxon>
    </lineage>
</organism>
<protein>
    <recommendedName>
        <fullName evidence="4">Tripartite tricarboxylate transporter substrate binding protein</fullName>
    </recommendedName>
</protein>
<accession>A0AB33CMM6</accession>
<dbReference type="Pfam" id="PF03401">
    <property type="entry name" value="TctC"/>
    <property type="match status" value="1"/>
</dbReference>
<dbReference type="PANTHER" id="PTHR42928:SF5">
    <property type="entry name" value="BLR1237 PROTEIN"/>
    <property type="match status" value="1"/>
</dbReference>
<dbReference type="Proteomes" id="UP000214561">
    <property type="component" value="Chromosome"/>
</dbReference>
<dbReference type="SUPFAM" id="SSF53850">
    <property type="entry name" value="Periplasmic binding protein-like II"/>
    <property type="match status" value="1"/>
</dbReference>
<dbReference type="InterPro" id="IPR042100">
    <property type="entry name" value="Bug_dom1"/>
</dbReference>
<evidence type="ECO:0008006" key="4">
    <source>
        <dbReference type="Google" id="ProtNLM"/>
    </source>
</evidence>
<name>A0AB33CMM6_ALCFA</name>
<evidence type="ECO:0000256" key="1">
    <source>
        <dbReference type="ARBA" id="ARBA00006987"/>
    </source>
</evidence>
<evidence type="ECO:0000313" key="3">
    <source>
        <dbReference type="Proteomes" id="UP000214561"/>
    </source>
</evidence>
<proteinExistence type="inferred from homology"/>
<dbReference type="Gene3D" id="3.40.190.10">
    <property type="entry name" value="Periplasmic binding protein-like II"/>
    <property type="match status" value="1"/>
</dbReference>
<reference evidence="2 3" key="1">
    <citation type="submission" date="2017-05" db="EMBL/GenBank/DDBJ databases">
        <authorList>
            <person name="Qiu J.G."/>
            <person name="He J."/>
        </authorList>
    </citation>
    <scope>NUCLEOTIDE SEQUENCE [LARGE SCALE GENOMIC DNA]</scope>
    <source>
        <strain evidence="2 3">JQ135</strain>
    </source>
</reference>
<dbReference type="PIRSF" id="PIRSF017082">
    <property type="entry name" value="YflP"/>
    <property type="match status" value="1"/>
</dbReference>
<dbReference type="Gene3D" id="3.40.190.150">
    <property type="entry name" value="Bordetella uptake gene, domain 1"/>
    <property type="match status" value="1"/>
</dbReference>
<comment type="similarity">
    <text evidence="1">Belongs to the UPF0065 (bug) family.</text>
</comment>
<sequence length="338" mass="36348">METTMRHHSRLNHYSSSRRQLLGLLGTIPLIAHLPVSFAKSTWVPNRPVRLMVPYTPGGGADIVGRILAKALQGISSQPWVVENRPGAAGNIAADLIYASKPDGLTYQITNLDTSVLNTFLYPSRRQKIEAAVPVASIARIGTVLMVRAGLPVRDLAQLAALAKTQSLTYSSWGMGCSAHLGVLLLEQEMKIPEMVHVPYQGGGNAMQALLKGEVDLFLAPMPLAMAHRSGSVTALGYAAAQRSQLWPELPTLQEQGGPSVDLGNWFAVSAPPETSPAVIEAVSDFIQTALADPAMLDSLKAQSMVPFLADNTQLARFIADEKTRWGQVIANAKLNLE</sequence>
<dbReference type="PANTHER" id="PTHR42928">
    <property type="entry name" value="TRICARBOXYLATE-BINDING PROTEIN"/>
    <property type="match status" value="1"/>
</dbReference>
<dbReference type="InterPro" id="IPR005064">
    <property type="entry name" value="BUG"/>
</dbReference>
<dbReference type="EMBL" id="CP021641">
    <property type="protein sequence ID" value="ASR87978.1"/>
    <property type="molecule type" value="Genomic_DNA"/>
</dbReference>
<evidence type="ECO:0000313" key="2">
    <source>
        <dbReference type="EMBL" id="ASR87978.1"/>
    </source>
</evidence>
<dbReference type="AlphaFoldDB" id="A0AB33CMM6"/>
<gene>
    <name evidence="2" type="ORF">AFA_00045</name>
</gene>
<dbReference type="KEGG" id="afq:AFA_00045"/>
<dbReference type="CDD" id="cd07012">
    <property type="entry name" value="PBP2_Bug_TTT"/>
    <property type="match status" value="1"/>
</dbReference>